<gene>
    <name evidence="1" type="ORF">EVAR_95719_1</name>
</gene>
<organism evidence="1 2">
    <name type="scientific">Eumeta variegata</name>
    <name type="common">Bagworm moth</name>
    <name type="synonym">Eumeta japonica</name>
    <dbReference type="NCBI Taxonomy" id="151549"/>
    <lineage>
        <taxon>Eukaryota</taxon>
        <taxon>Metazoa</taxon>
        <taxon>Ecdysozoa</taxon>
        <taxon>Arthropoda</taxon>
        <taxon>Hexapoda</taxon>
        <taxon>Insecta</taxon>
        <taxon>Pterygota</taxon>
        <taxon>Neoptera</taxon>
        <taxon>Endopterygota</taxon>
        <taxon>Lepidoptera</taxon>
        <taxon>Glossata</taxon>
        <taxon>Ditrysia</taxon>
        <taxon>Tineoidea</taxon>
        <taxon>Psychidae</taxon>
        <taxon>Oiketicinae</taxon>
        <taxon>Eumeta</taxon>
    </lineage>
</organism>
<evidence type="ECO:0000313" key="1">
    <source>
        <dbReference type="EMBL" id="GBP26933.1"/>
    </source>
</evidence>
<dbReference type="OrthoDB" id="7459630at2759"/>
<sequence length="234" mass="26475">MSLLNMVRARRRKLSLEDEVVQTIKEPDENSNEDVESDKICIHDVNPRSADRSASRSRFSRISTRRDMDVPTILAYTAEFISPPQPTKELLAFEKPKDSPTEPAPRWSIRRSTCPVCSQKWRDRSSLKIPRGSGLKRYSSLETPSVIAPARLRSAIQSAYAPRQRLPAIDENRGSMSVMWRSVVGASWHLSRARRCNTAKSAKLNARETVVAANVSSVHKELDSRVRRFLSSKS</sequence>
<keyword evidence="2" id="KW-1185">Reference proteome</keyword>
<dbReference type="Proteomes" id="UP000299102">
    <property type="component" value="Unassembled WGS sequence"/>
</dbReference>
<name>A0A4C1UKE5_EUMVA</name>
<accession>A0A4C1UKE5</accession>
<protein>
    <submittedName>
        <fullName evidence="1">Uncharacterized protein</fullName>
    </submittedName>
</protein>
<evidence type="ECO:0000313" key="2">
    <source>
        <dbReference type="Proteomes" id="UP000299102"/>
    </source>
</evidence>
<dbReference type="AlphaFoldDB" id="A0A4C1UKE5"/>
<proteinExistence type="predicted"/>
<comment type="caution">
    <text evidence="1">The sequence shown here is derived from an EMBL/GenBank/DDBJ whole genome shotgun (WGS) entry which is preliminary data.</text>
</comment>
<dbReference type="EMBL" id="BGZK01000187">
    <property type="protein sequence ID" value="GBP26933.1"/>
    <property type="molecule type" value="Genomic_DNA"/>
</dbReference>
<reference evidence="1 2" key="1">
    <citation type="journal article" date="2019" name="Commun. Biol.">
        <title>The bagworm genome reveals a unique fibroin gene that provides high tensile strength.</title>
        <authorList>
            <person name="Kono N."/>
            <person name="Nakamura H."/>
            <person name="Ohtoshi R."/>
            <person name="Tomita M."/>
            <person name="Numata K."/>
            <person name="Arakawa K."/>
        </authorList>
    </citation>
    <scope>NUCLEOTIDE SEQUENCE [LARGE SCALE GENOMIC DNA]</scope>
</reference>